<dbReference type="PATRIC" id="fig|453.4.peg.1184"/>
<comment type="similarity">
    <text evidence="2">Belongs to the NAD(P)-dependent epimerase/dehydratase family.</text>
</comment>
<sequence length="321" mass="35634">MLFKTYFLVGGAGFIGSHFLDALLADKTTQKVTVYDNFSSGKEWHYQQHNGDSRFSVVNGDAKESDKLNKAIEGHEVVMHFAANPDIARAVKEPSIDFTDGIYLTFQVLEAARLAKVKRIIYTSGSGVYGEVTIESPENQGGMYPISTYGASKLGSEAFICSYCHMFDMTACVFRFANVVGPRQTHGVGYDFIRKLRKDPTTLEILGDGTQTKSYIHIQDVIAAVLLANSHLTKKYEVYNVATNDCISVHEIAQIVVKCLEINEPVNFQFTGGDRGWKGDVPVVRLDTEKIHSLGWRCQQNSAQAIEASVLAMIKELELKQ</sequence>
<name>A0A0W0U1B7_9GAMM</name>
<dbReference type="Proteomes" id="UP000251942">
    <property type="component" value="Unassembled WGS sequence"/>
</dbReference>
<keyword evidence="6" id="KW-1185">Reference proteome</keyword>
<dbReference type="Proteomes" id="UP000054698">
    <property type="component" value="Unassembled WGS sequence"/>
</dbReference>
<dbReference type="OrthoDB" id="9803010at2"/>
<dbReference type="EC" id="5.1.3.2" evidence="5"/>
<protein>
    <submittedName>
        <fullName evidence="4">NAD dependent epimerase/dehydratase family protein</fullName>
        <ecNumber evidence="5">5.1.3.2</ecNumber>
    </submittedName>
</protein>
<organism evidence="4 6">
    <name type="scientific">Legionella feeleii</name>
    <dbReference type="NCBI Taxonomy" id="453"/>
    <lineage>
        <taxon>Bacteria</taxon>
        <taxon>Pseudomonadati</taxon>
        <taxon>Pseudomonadota</taxon>
        <taxon>Gammaproteobacteria</taxon>
        <taxon>Legionellales</taxon>
        <taxon>Legionellaceae</taxon>
        <taxon>Legionella</taxon>
    </lineage>
</organism>
<accession>A0A0W0U1B7</accession>
<dbReference type="STRING" id="453.Lfee_1102"/>
<dbReference type="InterPro" id="IPR001509">
    <property type="entry name" value="Epimerase_deHydtase"/>
</dbReference>
<dbReference type="RefSeq" id="WP_058444701.1">
    <property type="nucleotide sequence ID" value="NZ_CAAAHT010000008.1"/>
</dbReference>
<reference evidence="5 7" key="2">
    <citation type="submission" date="2018-06" db="EMBL/GenBank/DDBJ databases">
        <authorList>
            <consortium name="Pathogen Informatics"/>
            <person name="Doyle S."/>
        </authorList>
    </citation>
    <scope>NUCLEOTIDE SEQUENCE [LARGE SCALE GENOMIC DNA]</scope>
    <source>
        <strain evidence="5 7">NCTC12022</strain>
    </source>
</reference>
<evidence type="ECO:0000313" key="6">
    <source>
        <dbReference type="Proteomes" id="UP000054698"/>
    </source>
</evidence>
<dbReference type="InterPro" id="IPR036291">
    <property type="entry name" value="NAD(P)-bd_dom_sf"/>
</dbReference>
<evidence type="ECO:0000313" key="5">
    <source>
        <dbReference type="EMBL" id="SPX61309.1"/>
    </source>
</evidence>
<evidence type="ECO:0000256" key="2">
    <source>
        <dbReference type="ARBA" id="ARBA00007637"/>
    </source>
</evidence>
<dbReference type="EMBL" id="UASS01000018">
    <property type="protein sequence ID" value="SPX61309.1"/>
    <property type="molecule type" value="Genomic_DNA"/>
</dbReference>
<evidence type="ECO:0000256" key="1">
    <source>
        <dbReference type="ARBA" id="ARBA00005125"/>
    </source>
</evidence>
<gene>
    <name evidence="5" type="primary">galE_1</name>
    <name evidence="4" type="ORF">Lfee_1102</name>
    <name evidence="5" type="ORF">NCTC12022_02049</name>
</gene>
<dbReference type="SUPFAM" id="SSF51735">
    <property type="entry name" value="NAD(P)-binding Rossmann-fold domains"/>
    <property type="match status" value="1"/>
</dbReference>
<dbReference type="GO" id="GO:0003978">
    <property type="term" value="F:UDP-glucose 4-epimerase activity"/>
    <property type="evidence" value="ECO:0007669"/>
    <property type="project" value="UniProtKB-EC"/>
</dbReference>
<keyword evidence="5" id="KW-0413">Isomerase</keyword>
<evidence type="ECO:0000313" key="4">
    <source>
        <dbReference type="EMBL" id="KTD01498.1"/>
    </source>
</evidence>
<dbReference type="Gene3D" id="3.90.25.10">
    <property type="entry name" value="UDP-galactose 4-epimerase, domain 1"/>
    <property type="match status" value="2"/>
</dbReference>
<evidence type="ECO:0000259" key="3">
    <source>
        <dbReference type="Pfam" id="PF01370"/>
    </source>
</evidence>
<comment type="pathway">
    <text evidence="1">Bacterial outer membrane biogenesis; LPS O-antigen biosynthesis.</text>
</comment>
<reference evidence="4 6" key="1">
    <citation type="submission" date="2015-11" db="EMBL/GenBank/DDBJ databases">
        <title>Genomic analysis of 38 Legionella species identifies large and diverse effector repertoires.</title>
        <authorList>
            <person name="Burstein D."/>
            <person name="Amaro F."/>
            <person name="Zusman T."/>
            <person name="Lifshitz Z."/>
            <person name="Cohen O."/>
            <person name="Gilbert J.A."/>
            <person name="Pupko T."/>
            <person name="Shuman H.A."/>
            <person name="Segal G."/>
        </authorList>
    </citation>
    <scope>NUCLEOTIDE SEQUENCE [LARGE SCALE GENOMIC DNA]</scope>
    <source>
        <strain evidence="4 6">WO-44C</strain>
    </source>
</reference>
<dbReference type="Pfam" id="PF01370">
    <property type="entry name" value="Epimerase"/>
    <property type="match status" value="1"/>
</dbReference>
<dbReference type="PANTHER" id="PTHR43000">
    <property type="entry name" value="DTDP-D-GLUCOSE 4,6-DEHYDRATASE-RELATED"/>
    <property type="match status" value="1"/>
</dbReference>
<proteinExistence type="inferred from homology"/>
<dbReference type="AlphaFoldDB" id="A0A0W0U1B7"/>
<evidence type="ECO:0000313" key="7">
    <source>
        <dbReference type="Proteomes" id="UP000251942"/>
    </source>
</evidence>
<dbReference type="Gene3D" id="3.40.50.720">
    <property type="entry name" value="NAD(P)-binding Rossmann-like Domain"/>
    <property type="match status" value="1"/>
</dbReference>
<feature type="domain" description="NAD-dependent epimerase/dehydratase" evidence="3">
    <location>
        <begin position="8"/>
        <end position="242"/>
    </location>
</feature>
<dbReference type="EMBL" id="LNYB01000031">
    <property type="protein sequence ID" value="KTD01498.1"/>
    <property type="molecule type" value="Genomic_DNA"/>
</dbReference>